<keyword evidence="2" id="KW-1185">Reference proteome</keyword>
<reference evidence="1" key="2">
    <citation type="submission" date="2021-08" db="EMBL/GenBank/DDBJ databases">
        <authorList>
            <person name="Tani A."/>
            <person name="Ola A."/>
            <person name="Ogura Y."/>
            <person name="Katsura K."/>
            <person name="Hayashi T."/>
        </authorList>
    </citation>
    <scope>NUCLEOTIDE SEQUENCE</scope>
    <source>
        <strain evidence="1">DSM 17168</strain>
    </source>
</reference>
<evidence type="ECO:0000313" key="1">
    <source>
        <dbReference type="EMBL" id="GJD98431.1"/>
    </source>
</evidence>
<name>A0ABQ4S657_9HYPH</name>
<organism evidence="1 2">
    <name type="scientific">Methylobacterium isbiliense</name>
    <dbReference type="NCBI Taxonomy" id="315478"/>
    <lineage>
        <taxon>Bacteria</taxon>
        <taxon>Pseudomonadati</taxon>
        <taxon>Pseudomonadota</taxon>
        <taxon>Alphaproteobacteria</taxon>
        <taxon>Hyphomicrobiales</taxon>
        <taxon>Methylobacteriaceae</taxon>
        <taxon>Methylobacterium</taxon>
    </lineage>
</organism>
<dbReference type="RefSeq" id="WP_238233388.1">
    <property type="nucleotide sequence ID" value="NZ_BPQQ01000004.1"/>
</dbReference>
<proteinExistence type="predicted"/>
<evidence type="ECO:0000313" key="2">
    <source>
        <dbReference type="Proteomes" id="UP001055153"/>
    </source>
</evidence>
<comment type="caution">
    <text evidence="1">The sequence shown here is derived from an EMBL/GenBank/DDBJ whole genome shotgun (WGS) entry which is preliminary data.</text>
</comment>
<gene>
    <name evidence="1" type="ORF">GMJLKIPL_0339</name>
</gene>
<reference evidence="1" key="1">
    <citation type="journal article" date="2021" name="Front. Microbiol.">
        <title>Comprehensive Comparative Genomics and Phenotyping of Methylobacterium Species.</title>
        <authorList>
            <person name="Alessa O."/>
            <person name="Ogura Y."/>
            <person name="Fujitani Y."/>
            <person name="Takami H."/>
            <person name="Hayashi T."/>
            <person name="Sahin N."/>
            <person name="Tani A."/>
        </authorList>
    </citation>
    <scope>NUCLEOTIDE SEQUENCE</scope>
    <source>
        <strain evidence="1">DSM 17168</strain>
    </source>
</reference>
<protein>
    <submittedName>
        <fullName evidence="1">Uncharacterized protein</fullName>
    </submittedName>
</protein>
<dbReference type="Proteomes" id="UP001055153">
    <property type="component" value="Unassembled WGS sequence"/>
</dbReference>
<accession>A0ABQ4S657</accession>
<dbReference type="EMBL" id="BPQQ01000004">
    <property type="protein sequence ID" value="GJD98431.1"/>
    <property type="molecule type" value="Genomic_DNA"/>
</dbReference>
<sequence>MSHKFKLNQRVQMVRIGFSDSRASSGETFEIVRLMPEDRTGEACYRIRSGMAERAVRESEIAPTR</sequence>